<feature type="transmembrane region" description="Helical" evidence="2">
    <location>
        <begin position="179"/>
        <end position="201"/>
    </location>
</feature>
<dbReference type="Proteomes" id="UP000023152">
    <property type="component" value="Unassembled WGS sequence"/>
</dbReference>
<keyword evidence="2" id="KW-0472">Membrane</keyword>
<evidence type="ECO:0000313" key="4">
    <source>
        <dbReference type="Proteomes" id="UP000023152"/>
    </source>
</evidence>
<feature type="compositionally biased region" description="Low complexity" evidence="1">
    <location>
        <begin position="102"/>
        <end position="116"/>
    </location>
</feature>
<feature type="region of interest" description="Disordered" evidence="1">
    <location>
        <begin position="102"/>
        <end position="150"/>
    </location>
</feature>
<protein>
    <submittedName>
        <fullName evidence="3">Uncharacterized protein</fullName>
    </submittedName>
</protein>
<dbReference type="GO" id="GO:1990072">
    <property type="term" value="C:TRAPPIII protein complex"/>
    <property type="evidence" value="ECO:0007669"/>
    <property type="project" value="TreeGrafter"/>
</dbReference>
<comment type="caution">
    <text evidence="3">The sequence shown here is derived from an EMBL/GenBank/DDBJ whole genome shotgun (WGS) entry which is preliminary data.</text>
</comment>
<proteinExistence type="predicted"/>
<feature type="compositionally biased region" description="Basic and acidic residues" evidence="1">
    <location>
        <begin position="128"/>
        <end position="140"/>
    </location>
</feature>
<dbReference type="PANTHER" id="PTHR12975">
    <property type="entry name" value="TRANSPORT PROTEIN TRAPP"/>
    <property type="match status" value="1"/>
</dbReference>
<evidence type="ECO:0000256" key="2">
    <source>
        <dbReference type="SAM" id="Phobius"/>
    </source>
</evidence>
<dbReference type="OrthoDB" id="203724at2759"/>
<reference evidence="3 4" key="1">
    <citation type="journal article" date="2013" name="Curr. Biol.">
        <title>The Genome of the Foraminiferan Reticulomyxa filosa.</title>
        <authorList>
            <person name="Glockner G."/>
            <person name="Hulsmann N."/>
            <person name="Schleicher M."/>
            <person name="Noegel A.A."/>
            <person name="Eichinger L."/>
            <person name="Gallinger C."/>
            <person name="Pawlowski J."/>
            <person name="Sierra R."/>
            <person name="Euteneuer U."/>
            <person name="Pillet L."/>
            <person name="Moustafa A."/>
            <person name="Platzer M."/>
            <person name="Groth M."/>
            <person name="Szafranski K."/>
            <person name="Schliwa M."/>
        </authorList>
    </citation>
    <scope>NUCLEOTIDE SEQUENCE [LARGE SCALE GENOMIC DNA]</scope>
</reference>
<keyword evidence="4" id="KW-1185">Reference proteome</keyword>
<dbReference type="Pfam" id="PF12739">
    <property type="entry name" value="TRAPPC-Trs85"/>
    <property type="match status" value="1"/>
</dbReference>
<sequence length="293" mass="33019">MVATTPSVEDIVGKNNLNFVQLLKPFESLDNIKMTPLKTESGPSGKRIHSMSVRFVSFAEVNVINETESEKYLGTYCKSLAPHPPLQLTHLRNCIFQNQHSSGLSSASSGPSTGSSNEGGGGGGGGGGKDETSTEEKKTASDPIKQMKQRPTIQQALRICGRNDVDRFFERLCFYNTYIFIYVYIHIFLNGMTAIYMYTFVNIKNPDPTPWFSLYQAQFLETLKYSQYDFIDAPIAAMYVASTRDEDCVKKLKLLSQPDNLPSKFRNGIFSKDLYKVFVLIHNKHDTNLREKF</sequence>
<evidence type="ECO:0000313" key="3">
    <source>
        <dbReference type="EMBL" id="ETO23482.1"/>
    </source>
</evidence>
<feature type="compositionally biased region" description="Gly residues" evidence="1">
    <location>
        <begin position="117"/>
        <end position="127"/>
    </location>
</feature>
<dbReference type="InterPro" id="IPR024420">
    <property type="entry name" value="TRAPP_III_complex_Trs85"/>
</dbReference>
<name>X6NDR6_RETFI</name>
<dbReference type="EMBL" id="ASPP01009902">
    <property type="protein sequence ID" value="ETO23482.1"/>
    <property type="molecule type" value="Genomic_DNA"/>
</dbReference>
<organism evidence="3 4">
    <name type="scientific">Reticulomyxa filosa</name>
    <dbReference type="NCBI Taxonomy" id="46433"/>
    <lineage>
        <taxon>Eukaryota</taxon>
        <taxon>Sar</taxon>
        <taxon>Rhizaria</taxon>
        <taxon>Retaria</taxon>
        <taxon>Foraminifera</taxon>
        <taxon>Monothalamids</taxon>
        <taxon>Reticulomyxidae</taxon>
        <taxon>Reticulomyxa</taxon>
    </lineage>
</organism>
<gene>
    <name evidence="3" type="ORF">RFI_13700</name>
</gene>
<dbReference type="PANTHER" id="PTHR12975:SF6">
    <property type="entry name" value="TRAFFICKING PROTEIN PARTICLE COMPLEX SUBUNIT 8"/>
    <property type="match status" value="1"/>
</dbReference>
<dbReference type="AlphaFoldDB" id="X6NDR6"/>
<accession>X6NDR6</accession>
<evidence type="ECO:0000256" key="1">
    <source>
        <dbReference type="SAM" id="MobiDB-lite"/>
    </source>
</evidence>
<keyword evidence="2" id="KW-1133">Transmembrane helix</keyword>
<keyword evidence="2" id="KW-0812">Transmembrane</keyword>